<keyword evidence="6 11" id="KW-0418">Kinase</keyword>
<keyword evidence="8" id="KW-0902">Two-component regulatory system</keyword>
<evidence type="ECO:0000256" key="5">
    <source>
        <dbReference type="ARBA" id="ARBA00022741"/>
    </source>
</evidence>
<dbReference type="GO" id="GO:0016301">
    <property type="term" value="F:kinase activity"/>
    <property type="evidence" value="ECO:0007669"/>
    <property type="project" value="UniProtKB-KW"/>
</dbReference>
<keyword evidence="9" id="KW-0472">Membrane</keyword>
<proteinExistence type="predicted"/>
<dbReference type="Proteomes" id="UP001597391">
    <property type="component" value="Unassembled WGS sequence"/>
</dbReference>
<feature type="transmembrane region" description="Helical" evidence="9">
    <location>
        <begin position="153"/>
        <end position="170"/>
    </location>
</feature>
<evidence type="ECO:0000259" key="10">
    <source>
        <dbReference type="Pfam" id="PF07730"/>
    </source>
</evidence>
<reference evidence="12" key="1">
    <citation type="journal article" date="2019" name="Int. J. Syst. Evol. Microbiol.">
        <title>The Global Catalogue of Microorganisms (GCM) 10K type strain sequencing project: providing services to taxonomists for standard genome sequencing and annotation.</title>
        <authorList>
            <consortium name="The Broad Institute Genomics Platform"/>
            <consortium name="The Broad Institute Genome Sequencing Center for Infectious Disease"/>
            <person name="Wu L."/>
            <person name="Ma J."/>
        </authorList>
    </citation>
    <scope>NUCLEOTIDE SEQUENCE [LARGE SCALE GENOMIC DNA]</scope>
    <source>
        <strain evidence="12">KCTC 33576</strain>
    </source>
</reference>
<evidence type="ECO:0000313" key="12">
    <source>
        <dbReference type="Proteomes" id="UP001597391"/>
    </source>
</evidence>
<dbReference type="Gene3D" id="3.30.565.10">
    <property type="entry name" value="Histidine kinase-like ATPase, C-terminal domain"/>
    <property type="match status" value="1"/>
</dbReference>
<dbReference type="EMBL" id="JBHUOP010000001">
    <property type="protein sequence ID" value="MFD2839112.1"/>
    <property type="molecule type" value="Genomic_DNA"/>
</dbReference>
<gene>
    <name evidence="11" type="ORF">ACFSYH_00795</name>
</gene>
<keyword evidence="5" id="KW-0547">Nucleotide-binding</keyword>
<protein>
    <recommendedName>
        <fullName evidence="2">histidine kinase</fullName>
        <ecNumber evidence="2">2.7.13.3</ecNumber>
    </recommendedName>
</protein>
<evidence type="ECO:0000256" key="9">
    <source>
        <dbReference type="SAM" id="Phobius"/>
    </source>
</evidence>
<feature type="transmembrane region" description="Helical" evidence="9">
    <location>
        <begin position="117"/>
        <end position="146"/>
    </location>
</feature>
<keyword evidence="9" id="KW-1133">Transmembrane helix</keyword>
<keyword evidence="7" id="KW-0067">ATP-binding</keyword>
<dbReference type="RefSeq" id="WP_377464535.1">
    <property type="nucleotide sequence ID" value="NZ_JBHUOP010000001.1"/>
</dbReference>
<evidence type="ECO:0000256" key="4">
    <source>
        <dbReference type="ARBA" id="ARBA00022679"/>
    </source>
</evidence>
<dbReference type="PANTHER" id="PTHR24421">
    <property type="entry name" value="NITRATE/NITRITE SENSOR PROTEIN NARX-RELATED"/>
    <property type="match status" value="1"/>
</dbReference>
<keyword evidence="9" id="KW-0812">Transmembrane</keyword>
<evidence type="ECO:0000256" key="1">
    <source>
        <dbReference type="ARBA" id="ARBA00000085"/>
    </source>
</evidence>
<name>A0ABW5XB76_9MICO</name>
<feature type="transmembrane region" description="Helical" evidence="9">
    <location>
        <begin position="196"/>
        <end position="216"/>
    </location>
</feature>
<dbReference type="InterPro" id="IPR036890">
    <property type="entry name" value="HATPase_C_sf"/>
</dbReference>
<evidence type="ECO:0000256" key="2">
    <source>
        <dbReference type="ARBA" id="ARBA00012438"/>
    </source>
</evidence>
<evidence type="ECO:0000256" key="6">
    <source>
        <dbReference type="ARBA" id="ARBA00022777"/>
    </source>
</evidence>
<evidence type="ECO:0000313" key="11">
    <source>
        <dbReference type="EMBL" id="MFD2839112.1"/>
    </source>
</evidence>
<sequence length="455" mass="50142">MSQFYPPPSSDPHPIPPLGMSRGSYSDVFRSPMLPPREETLFSRWTPDYRVGVFNLPVVREELKHGFTYVLIIAVGFWDLGHAALGISSDNVLLILVALTAIPLASYMLILRRSFPVYVFTIVTALGLIASLSPLASLVAATWVIAKGTYREVIYAMFFSAVAVAVTTLWDASRPPGEAIFDTRNSETGELTEATVSFYLVIAILGLAITWIVGFVRRSQQPAPIPAEHVRQVTELQEDLSRRDEREVIAREIHDTVAHQLSHLSLQTGMLETTTEDPEVSAAAQEMRRTVQRTLNEMRGLVASLRDSSSEGYTGVRERNLGALHQLIEHARESGALISANIEVDMESMPPEVVSRAAFRVTQESISNAMKYSNGTPIFVRVFAERGSGIFIEVINQESPDRDERAAMLGTGAGLAGMKERAESLGGKFSYGSLDGFWRTTTRLPWSLDEPGVTP</sequence>
<keyword evidence="4" id="KW-0808">Transferase</keyword>
<dbReference type="Gene3D" id="1.20.5.1930">
    <property type="match status" value="1"/>
</dbReference>
<feature type="domain" description="Signal transduction histidine kinase subgroup 3 dimerisation and phosphoacceptor" evidence="10">
    <location>
        <begin position="245"/>
        <end position="308"/>
    </location>
</feature>
<feature type="transmembrane region" description="Helical" evidence="9">
    <location>
        <begin position="92"/>
        <end position="111"/>
    </location>
</feature>
<accession>A0ABW5XB76</accession>
<comment type="caution">
    <text evidence="11">The sequence shown here is derived from an EMBL/GenBank/DDBJ whole genome shotgun (WGS) entry which is preliminary data.</text>
</comment>
<organism evidence="11 12">
    <name type="scientific">Populibacterium corticicola</name>
    <dbReference type="NCBI Taxonomy" id="1812826"/>
    <lineage>
        <taxon>Bacteria</taxon>
        <taxon>Bacillati</taxon>
        <taxon>Actinomycetota</taxon>
        <taxon>Actinomycetes</taxon>
        <taxon>Micrococcales</taxon>
        <taxon>Jonesiaceae</taxon>
        <taxon>Populibacterium</taxon>
    </lineage>
</organism>
<dbReference type="Pfam" id="PF07730">
    <property type="entry name" value="HisKA_3"/>
    <property type="match status" value="1"/>
</dbReference>
<keyword evidence="12" id="KW-1185">Reference proteome</keyword>
<evidence type="ECO:0000256" key="7">
    <source>
        <dbReference type="ARBA" id="ARBA00022840"/>
    </source>
</evidence>
<dbReference type="PANTHER" id="PTHR24421:SF10">
    <property type="entry name" value="NITRATE_NITRITE SENSOR PROTEIN NARQ"/>
    <property type="match status" value="1"/>
</dbReference>
<evidence type="ECO:0000256" key="8">
    <source>
        <dbReference type="ARBA" id="ARBA00023012"/>
    </source>
</evidence>
<dbReference type="InterPro" id="IPR011712">
    <property type="entry name" value="Sig_transdc_His_kin_sub3_dim/P"/>
</dbReference>
<keyword evidence="3" id="KW-0597">Phosphoprotein</keyword>
<dbReference type="EC" id="2.7.13.3" evidence="2"/>
<dbReference type="InterPro" id="IPR050482">
    <property type="entry name" value="Sensor_HK_TwoCompSys"/>
</dbReference>
<dbReference type="CDD" id="cd16917">
    <property type="entry name" value="HATPase_UhpB-NarQ-NarX-like"/>
    <property type="match status" value="1"/>
</dbReference>
<feature type="transmembrane region" description="Helical" evidence="9">
    <location>
        <begin position="66"/>
        <end position="85"/>
    </location>
</feature>
<evidence type="ECO:0000256" key="3">
    <source>
        <dbReference type="ARBA" id="ARBA00022553"/>
    </source>
</evidence>
<dbReference type="SUPFAM" id="SSF55874">
    <property type="entry name" value="ATPase domain of HSP90 chaperone/DNA topoisomerase II/histidine kinase"/>
    <property type="match status" value="1"/>
</dbReference>
<comment type="catalytic activity">
    <reaction evidence="1">
        <text>ATP + protein L-histidine = ADP + protein N-phospho-L-histidine.</text>
        <dbReference type="EC" id="2.7.13.3"/>
    </reaction>
</comment>